<dbReference type="InterPro" id="IPR051459">
    <property type="entry name" value="Cytochrome_c-type_DH"/>
</dbReference>
<comment type="caution">
    <text evidence="6">The sequence shown here is derived from an EMBL/GenBank/DDBJ whole genome shotgun (WGS) entry which is preliminary data.</text>
</comment>
<keyword evidence="2 4" id="KW-0479">Metal-binding</keyword>
<dbReference type="EMBL" id="LJXT01000061">
    <property type="protein sequence ID" value="KPQ14638.1"/>
    <property type="molecule type" value="Genomic_DNA"/>
</dbReference>
<dbReference type="AlphaFoldDB" id="A0A0P8AGN7"/>
<dbReference type="Proteomes" id="UP000050421">
    <property type="component" value="Unassembled WGS sequence"/>
</dbReference>
<dbReference type="Gene3D" id="1.10.760.10">
    <property type="entry name" value="Cytochrome c-like domain"/>
    <property type="match status" value="1"/>
</dbReference>
<dbReference type="PROSITE" id="PS51257">
    <property type="entry name" value="PROKAR_LIPOPROTEIN"/>
    <property type="match status" value="1"/>
</dbReference>
<dbReference type="GO" id="GO:0020037">
    <property type="term" value="F:heme binding"/>
    <property type="evidence" value="ECO:0007669"/>
    <property type="project" value="InterPro"/>
</dbReference>
<dbReference type="PANTHER" id="PTHR35008:SF8">
    <property type="entry name" value="ALCOHOL DEHYDROGENASE CYTOCHROME C SUBUNIT"/>
    <property type="match status" value="1"/>
</dbReference>
<keyword evidence="3 4" id="KW-0408">Iron</keyword>
<reference evidence="6 7" key="1">
    <citation type="submission" date="2015-09" db="EMBL/GenBank/DDBJ databases">
        <title>Identification and resolution of microdiversity through metagenomic sequencing of parallel consortia.</title>
        <authorList>
            <person name="Nelson W.C."/>
            <person name="Romine M.F."/>
            <person name="Lindemann S.R."/>
        </authorList>
    </citation>
    <scope>NUCLEOTIDE SEQUENCE [LARGE SCALE GENOMIC DNA]</scope>
    <source>
        <strain evidence="6">HL-49</strain>
    </source>
</reference>
<dbReference type="PATRIC" id="fig|1305737.6.peg.2642"/>
<dbReference type="PROSITE" id="PS51007">
    <property type="entry name" value="CYTC"/>
    <property type="match status" value="1"/>
</dbReference>
<dbReference type="GO" id="GO:0046872">
    <property type="term" value="F:metal ion binding"/>
    <property type="evidence" value="ECO:0007669"/>
    <property type="project" value="UniProtKB-KW"/>
</dbReference>
<gene>
    <name evidence="6" type="ORF">HLUCCX10_10305</name>
</gene>
<dbReference type="InterPro" id="IPR009056">
    <property type="entry name" value="Cyt_c-like_dom"/>
</dbReference>
<feature type="domain" description="Cytochrome c" evidence="5">
    <location>
        <begin position="37"/>
        <end position="126"/>
    </location>
</feature>
<evidence type="ECO:0000256" key="3">
    <source>
        <dbReference type="ARBA" id="ARBA00023004"/>
    </source>
</evidence>
<dbReference type="Pfam" id="PF00034">
    <property type="entry name" value="Cytochrom_C"/>
    <property type="match status" value="1"/>
</dbReference>
<dbReference type="OrthoDB" id="9811395at2"/>
<proteinExistence type="predicted"/>
<sequence>MRKTIFAWLILVGIACSPKSTQEENYLSEISDPDVMKYAIHGKTLYENYCANCHQTDGKGLGKLIPPLRDADYFRASIPRTVWIMKNGQKGEIMVNGQVYDQPMPANPNLKPLDIAQIATYLYNIWGMNEGVITSAEVEKYLQEAPENY</sequence>
<dbReference type="SUPFAM" id="SSF46626">
    <property type="entry name" value="Cytochrome c"/>
    <property type="match status" value="1"/>
</dbReference>
<dbReference type="eggNOG" id="COG2010">
    <property type="taxonomic scope" value="Bacteria"/>
</dbReference>
<evidence type="ECO:0000256" key="2">
    <source>
        <dbReference type="ARBA" id="ARBA00022723"/>
    </source>
</evidence>
<dbReference type="InterPro" id="IPR036909">
    <property type="entry name" value="Cyt_c-like_dom_sf"/>
</dbReference>
<organism evidence="6 7">
    <name type="scientific">Algoriphagus marincola HL-49</name>
    <dbReference type="NCBI Taxonomy" id="1305737"/>
    <lineage>
        <taxon>Bacteria</taxon>
        <taxon>Pseudomonadati</taxon>
        <taxon>Bacteroidota</taxon>
        <taxon>Cytophagia</taxon>
        <taxon>Cytophagales</taxon>
        <taxon>Cyclobacteriaceae</taxon>
        <taxon>Algoriphagus</taxon>
    </lineage>
</organism>
<keyword evidence="1 4" id="KW-0349">Heme</keyword>
<dbReference type="GO" id="GO:0009055">
    <property type="term" value="F:electron transfer activity"/>
    <property type="evidence" value="ECO:0007669"/>
    <property type="project" value="InterPro"/>
</dbReference>
<accession>A0A0P8AGN7</accession>
<evidence type="ECO:0000313" key="7">
    <source>
        <dbReference type="Proteomes" id="UP000050421"/>
    </source>
</evidence>
<name>A0A0P8AGN7_9BACT</name>
<dbReference type="STRING" id="1305737.GCA_000526355_00099"/>
<evidence type="ECO:0000313" key="6">
    <source>
        <dbReference type="EMBL" id="KPQ14638.1"/>
    </source>
</evidence>
<dbReference type="PANTHER" id="PTHR35008">
    <property type="entry name" value="BLL4482 PROTEIN-RELATED"/>
    <property type="match status" value="1"/>
</dbReference>
<evidence type="ECO:0000256" key="4">
    <source>
        <dbReference type="PROSITE-ProRule" id="PRU00433"/>
    </source>
</evidence>
<evidence type="ECO:0000256" key="1">
    <source>
        <dbReference type="ARBA" id="ARBA00022617"/>
    </source>
</evidence>
<protein>
    <submittedName>
        <fullName evidence="6">Monoheme cytochrome c</fullName>
    </submittedName>
</protein>
<evidence type="ECO:0000259" key="5">
    <source>
        <dbReference type="PROSITE" id="PS51007"/>
    </source>
</evidence>